<comment type="similarity">
    <text evidence="7">Belongs to the CobU/CobP family.</text>
</comment>
<keyword evidence="12 19" id="KW-0547">Nucleotide-binding</keyword>
<evidence type="ECO:0000256" key="12">
    <source>
        <dbReference type="ARBA" id="ARBA00022741"/>
    </source>
</evidence>
<dbReference type="RefSeq" id="WP_078784707.1">
    <property type="nucleotide sequence ID" value="NZ_FUYF01000009.1"/>
</dbReference>
<evidence type="ECO:0000256" key="16">
    <source>
        <dbReference type="ARBA" id="ARBA00029570"/>
    </source>
</evidence>
<dbReference type="EC" id="2.7.7.62" evidence="9"/>
<dbReference type="OrthoDB" id="9799422at2"/>
<dbReference type="Pfam" id="PF02283">
    <property type="entry name" value="CobU"/>
    <property type="match status" value="1"/>
</dbReference>
<name>A0A1T4XEJ9_9FIRM</name>
<evidence type="ECO:0000256" key="14">
    <source>
        <dbReference type="ARBA" id="ARBA00022840"/>
    </source>
</evidence>
<dbReference type="SUPFAM" id="SSF52540">
    <property type="entry name" value="P-loop containing nucleoside triphosphate hydrolases"/>
    <property type="match status" value="1"/>
</dbReference>
<evidence type="ECO:0000256" key="13">
    <source>
        <dbReference type="ARBA" id="ARBA00022777"/>
    </source>
</evidence>
<reference evidence="20 21" key="1">
    <citation type="submission" date="2017-02" db="EMBL/GenBank/DDBJ databases">
        <authorList>
            <person name="Peterson S.W."/>
        </authorList>
    </citation>
    <scope>NUCLEOTIDE SEQUENCE [LARGE SCALE GENOMIC DNA]</scope>
    <source>
        <strain evidence="20 21">ATCC 27749</strain>
    </source>
</reference>
<dbReference type="InterPro" id="IPR003203">
    <property type="entry name" value="CobU/CobP"/>
</dbReference>
<protein>
    <recommendedName>
        <fullName evidence="16">Adenosylcobinamide kinase</fullName>
        <ecNumber evidence="8">2.7.1.156</ecNumber>
        <ecNumber evidence="9">2.7.7.62</ecNumber>
    </recommendedName>
    <alternativeName>
        <fullName evidence="17">Adenosylcobinamide-phosphate guanylyltransferase</fullName>
    </alternativeName>
</protein>
<keyword evidence="11 20" id="KW-0808">Transferase</keyword>
<dbReference type="GO" id="GO:0005524">
    <property type="term" value="F:ATP binding"/>
    <property type="evidence" value="ECO:0007669"/>
    <property type="project" value="UniProtKB-KW"/>
</dbReference>
<feature type="binding site" evidence="19">
    <location>
        <begin position="49"/>
        <end position="52"/>
    </location>
    <ligand>
        <name>GTP</name>
        <dbReference type="ChEBI" id="CHEBI:37565"/>
    </ligand>
</feature>
<dbReference type="GO" id="GO:0008820">
    <property type="term" value="F:cobinamide phosphate guanylyltransferase activity"/>
    <property type="evidence" value="ECO:0007669"/>
    <property type="project" value="UniProtKB-EC"/>
</dbReference>
<dbReference type="PIRSF" id="PIRSF006135">
    <property type="entry name" value="CobU"/>
    <property type="match status" value="1"/>
</dbReference>
<evidence type="ECO:0000256" key="11">
    <source>
        <dbReference type="ARBA" id="ARBA00022679"/>
    </source>
</evidence>
<comment type="catalytic activity">
    <reaction evidence="1">
        <text>adenosylcob(III)inamide + ATP = adenosylcob(III)inamide phosphate + ADP + H(+)</text>
        <dbReference type="Rhea" id="RHEA:15769"/>
        <dbReference type="ChEBI" id="CHEBI:2480"/>
        <dbReference type="ChEBI" id="CHEBI:15378"/>
        <dbReference type="ChEBI" id="CHEBI:30616"/>
        <dbReference type="ChEBI" id="CHEBI:58502"/>
        <dbReference type="ChEBI" id="CHEBI:456216"/>
        <dbReference type="EC" id="2.7.1.156"/>
    </reaction>
</comment>
<comment type="catalytic activity">
    <reaction evidence="2">
        <text>adenosylcob(III)inamide phosphate + GTP + H(+) = adenosylcob(III)inamide-GDP + diphosphate</text>
        <dbReference type="Rhea" id="RHEA:22712"/>
        <dbReference type="ChEBI" id="CHEBI:15378"/>
        <dbReference type="ChEBI" id="CHEBI:33019"/>
        <dbReference type="ChEBI" id="CHEBI:37565"/>
        <dbReference type="ChEBI" id="CHEBI:58502"/>
        <dbReference type="ChEBI" id="CHEBI:60487"/>
        <dbReference type="EC" id="2.7.7.62"/>
    </reaction>
</comment>
<evidence type="ECO:0000256" key="1">
    <source>
        <dbReference type="ARBA" id="ARBA00000312"/>
    </source>
</evidence>
<comment type="function">
    <text evidence="4">Catalyzes ATP-dependent phosphorylation of adenosylcobinamide and addition of GMP to adenosylcobinamide phosphate.</text>
</comment>
<evidence type="ECO:0000256" key="10">
    <source>
        <dbReference type="ARBA" id="ARBA00022573"/>
    </source>
</evidence>
<comment type="catalytic activity">
    <reaction evidence="3">
        <text>adenosylcob(III)inamide + GTP = adenosylcob(III)inamide phosphate + GDP + H(+)</text>
        <dbReference type="Rhea" id="RHEA:15765"/>
        <dbReference type="ChEBI" id="CHEBI:2480"/>
        <dbReference type="ChEBI" id="CHEBI:15378"/>
        <dbReference type="ChEBI" id="CHEBI:37565"/>
        <dbReference type="ChEBI" id="CHEBI:58189"/>
        <dbReference type="ChEBI" id="CHEBI:58502"/>
        <dbReference type="EC" id="2.7.1.156"/>
    </reaction>
</comment>
<evidence type="ECO:0000256" key="5">
    <source>
        <dbReference type="ARBA" id="ARBA00004692"/>
    </source>
</evidence>
<dbReference type="GeneID" id="93338249"/>
<dbReference type="STRING" id="745368.SAMN02745178_01792"/>
<comment type="pathway">
    <text evidence="6">Cofactor biosynthesis; adenosylcobalamin biosynthesis; adenosylcobalamin from cob(II)yrinate a,c-diamide: step 5/7.</text>
</comment>
<keyword evidence="15 19" id="KW-0342">GTP-binding</keyword>
<dbReference type="GO" id="GO:0009236">
    <property type="term" value="P:cobalamin biosynthetic process"/>
    <property type="evidence" value="ECO:0007669"/>
    <property type="project" value="UniProtKB-UniPathway"/>
</dbReference>
<dbReference type="PANTHER" id="PTHR34848:SF1">
    <property type="entry name" value="BIFUNCTIONAL ADENOSYLCOBALAMIN BIOSYNTHESIS PROTEIN COBU"/>
    <property type="match status" value="1"/>
</dbReference>
<evidence type="ECO:0000256" key="9">
    <source>
        <dbReference type="ARBA" id="ARBA00012523"/>
    </source>
</evidence>
<keyword evidence="20" id="KW-0548">Nucleotidyltransferase</keyword>
<dbReference type="GO" id="GO:0005525">
    <property type="term" value="F:GTP binding"/>
    <property type="evidence" value="ECO:0007669"/>
    <property type="project" value="UniProtKB-KW"/>
</dbReference>
<feature type="binding site" evidence="19">
    <location>
        <position position="61"/>
    </location>
    <ligand>
        <name>GTP</name>
        <dbReference type="ChEBI" id="CHEBI:37565"/>
    </ligand>
</feature>
<feature type="binding site" evidence="19">
    <location>
        <begin position="7"/>
        <end position="14"/>
    </location>
    <ligand>
        <name>GTP</name>
        <dbReference type="ChEBI" id="CHEBI:37565"/>
    </ligand>
</feature>
<keyword evidence="13 20" id="KW-0418">Kinase</keyword>
<dbReference type="AlphaFoldDB" id="A0A1T4XEJ9"/>
<accession>A0A1T4XEJ9</accession>
<feature type="binding site" evidence="19">
    <location>
        <position position="80"/>
    </location>
    <ligand>
        <name>GTP</name>
        <dbReference type="ChEBI" id="CHEBI:37565"/>
    </ligand>
</feature>
<dbReference type="UniPathway" id="UPA00148">
    <property type="reaction ID" value="UER00236"/>
</dbReference>
<proteinExistence type="inferred from homology"/>
<evidence type="ECO:0000313" key="20">
    <source>
        <dbReference type="EMBL" id="SKA87953.1"/>
    </source>
</evidence>
<dbReference type="InterPro" id="IPR027417">
    <property type="entry name" value="P-loop_NTPase"/>
</dbReference>
<evidence type="ECO:0000256" key="19">
    <source>
        <dbReference type="PIRSR" id="PIRSR006135-2"/>
    </source>
</evidence>
<dbReference type="GO" id="GO:0043752">
    <property type="term" value="F:adenosylcobinamide kinase activity"/>
    <property type="evidence" value="ECO:0007669"/>
    <property type="project" value="UniProtKB-EC"/>
</dbReference>
<keyword evidence="10" id="KW-0169">Cobalamin biosynthesis</keyword>
<evidence type="ECO:0000256" key="7">
    <source>
        <dbReference type="ARBA" id="ARBA00007490"/>
    </source>
</evidence>
<keyword evidence="21" id="KW-1185">Reference proteome</keyword>
<dbReference type="PANTHER" id="PTHR34848">
    <property type="match status" value="1"/>
</dbReference>
<feature type="active site" description="GMP-histidine intermediate" evidence="18">
    <location>
        <position position="48"/>
    </location>
</feature>
<sequence>MLTLVIGGAASGKSAYAESLCLRAPLPRTYLATMQVWDAECAARVAKHRAMRAEKQFTTVECPLHLDRVALPRRGTVLLEDLGNLVANELYDPDGAGAETAAAILRGIDKMLLQCDNLIVVSNEVFSGGADYAGDTDRYLRALAAVNNAAAARADRVVRVVCGIPVYYKGSEGP</sequence>
<evidence type="ECO:0000313" key="21">
    <source>
        <dbReference type="Proteomes" id="UP000190286"/>
    </source>
</evidence>
<keyword evidence="14" id="KW-0067">ATP-binding</keyword>
<evidence type="ECO:0000256" key="3">
    <source>
        <dbReference type="ARBA" id="ARBA00001522"/>
    </source>
</evidence>
<evidence type="ECO:0000256" key="17">
    <source>
        <dbReference type="ARBA" id="ARBA00030571"/>
    </source>
</evidence>
<evidence type="ECO:0000256" key="2">
    <source>
        <dbReference type="ARBA" id="ARBA00000711"/>
    </source>
</evidence>
<gene>
    <name evidence="20" type="ORF">SAMN02745178_01792</name>
</gene>
<organism evidence="20 21">
    <name type="scientific">Gemmiger formicilis</name>
    <dbReference type="NCBI Taxonomy" id="745368"/>
    <lineage>
        <taxon>Bacteria</taxon>
        <taxon>Bacillati</taxon>
        <taxon>Bacillota</taxon>
        <taxon>Clostridia</taxon>
        <taxon>Eubacteriales</taxon>
        <taxon>Gemmiger</taxon>
    </lineage>
</organism>
<evidence type="ECO:0000256" key="4">
    <source>
        <dbReference type="ARBA" id="ARBA00003889"/>
    </source>
</evidence>
<evidence type="ECO:0000256" key="18">
    <source>
        <dbReference type="PIRSR" id="PIRSR006135-1"/>
    </source>
</evidence>
<dbReference type="EMBL" id="FUYF01000009">
    <property type="protein sequence ID" value="SKA87953.1"/>
    <property type="molecule type" value="Genomic_DNA"/>
</dbReference>
<evidence type="ECO:0000256" key="15">
    <source>
        <dbReference type="ARBA" id="ARBA00023134"/>
    </source>
</evidence>
<dbReference type="Gene3D" id="3.40.50.300">
    <property type="entry name" value="P-loop containing nucleotide triphosphate hydrolases"/>
    <property type="match status" value="1"/>
</dbReference>
<evidence type="ECO:0000256" key="8">
    <source>
        <dbReference type="ARBA" id="ARBA00012016"/>
    </source>
</evidence>
<dbReference type="EC" id="2.7.1.156" evidence="8"/>
<dbReference type="Proteomes" id="UP000190286">
    <property type="component" value="Unassembled WGS sequence"/>
</dbReference>
<evidence type="ECO:0000256" key="6">
    <source>
        <dbReference type="ARBA" id="ARBA00005159"/>
    </source>
</evidence>
<comment type="pathway">
    <text evidence="5">Cofactor biosynthesis; adenosylcobalamin biosynthesis; adenosylcobalamin from cob(II)yrinate a,c-diamide: step 6/7.</text>
</comment>